<gene>
    <name evidence="6" type="ORF">FWILDA_LOCUS3325</name>
</gene>
<feature type="transmembrane region" description="Helical" evidence="5">
    <location>
        <begin position="21"/>
        <end position="43"/>
    </location>
</feature>
<dbReference type="GO" id="GO:0006004">
    <property type="term" value="P:fucose metabolic process"/>
    <property type="evidence" value="ECO:0007669"/>
    <property type="project" value="UniProtKB-KW"/>
</dbReference>
<evidence type="ECO:0000313" key="6">
    <source>
        <dbReference type="EMBL" id="CAI2167924.1"/>
    </source>
</evidence>
<reference evidence="6" key="1">
    <citation type="submission" date="2022-08" db="EMBL/GenBank/DDBJ databases">
        <authorList>
            <person name="Kallberg Y."/>
            <person name="Tangrot J."/>
            <person name="Rosling A."/>
        </authorList>
    </citation>
    <scope>NUCLEOTIDE SEQUENCE</scope>
    <source>
        <strain evidence="6">Wild A</strain>
    </source>
</reference>
<sequence length="1247" mass="144164">MFSKENKNLEIIPFLQTRHTLSLIFKALFICIVIWNVSNYLFYIKEQNETVDNIGGNELVPTLDTTLINDNAEAEDVKIAHDIEINKKYCGSAECKFLFAHYITEQESQANSHFYSFIQLAEMLNRTIVLVNVQNSRLGSCQNLPFSFYYNVEAIKALFPRVNFITQQDFLNWTKQLYRKPDTIFRYIEQDGIPNTSRTITIDLDVLLKDECLEQFDLNFKKDDSIVKMLYIGLRSYWTTQMSNLVIIDYLTKHLDLNEPVILIRHELRYPLFPSKGPIIPLPYANHLMEAANKVKERLSKFIGIHWRMESAKPEMMPACAKGLIKYIEKMKTTSNIKNVFFATDYPLTNLRSAFTLNTWVSMRSLDYLYEEFPEYRKEIDQEFDESGVQGILDKLVLIGGDYFVSGPRQCARILSNFTKRISEERHRLINGGNKKIHLNIFDHAQRQGKLCPQIEDPPKGNTSLLKMTNAPLEQLDNNDMIQILFTCDEKNKPVLCKKAKTAFQNVANLVSDTIDFKVPIIINASFTKICGSFINCDPTKPGPLGAAGPSRLIPLKDDDEKTRLYPQALVKQFKLEKHPEYSEVDIQAGFNSEISTFWFRGDPEIGKDQVDFELVLAHEFLHGLGFLSSWDEYLNFDTPIGLSPFPSFLITTDDLSSSNIGPITFTGFQEFPFDRYLSLTKDNIPLSSIADKINQFANSTTTFANEQEFTNAFTNSSQYLECKQMLQNSITKDSIVFKLSDNDLYTIETSLVPYKQGSTLKHGDFDTFSNSTDFLMRWRSPRQVTMENLLSINGNVSDYTNPIGPKTLKVLEALGYTIKNNPNEQTANDVKQGDNNLQSTSGTESKSTHSSTLLLIRLFFERNGIEIHSFQNDPNEKFITYLPHSGFHNQRVSMENAFFMAYFLNRTLILPPIIFLDGISHIYSENTDKLYSGLIPLNRNSNNFKFCKNNQCKDIQYTLYPWEELFDMRWIRERIKIIHRSDFNLSSLLNSLSITNEKEFLFLKDKHIYQHKFYDDSDSKIPLNKYHMRINLSNLKEDHNNKKLIHFGSLFSALRIVKELPESKIFWKNLTRELVPNNQIMIEITRNIINELGGKGNFIGVHFRLGDSFFKNHRNVTLDKMTQRIINDYIKNSVPNHQSDKLFNLCKNDLIKPNTVPLVVFLASDKDKSDPTLQSFLEIFPCTFMQSDFNYLLEPLKKVINPLDNMNMYKFLLPFVDLLTVSHGVKFYGTEKSTFSSYAQRLHDLY</sequence>
<keyword evidence="5" id="KW-0812">Transmembrane</keyword>
<organism evidence="6 7">
    <name type="scientific">Funneliformis geosporum</name>
    <dbReference type="NCBI Taxonomy" id="1117311"/>
    <lineage>
        <taxon>Eukaryota</taxon>
        <taxon>Fungi</taxon>
        <taxon>Fungi incertae sedis</taxon>
        <taxon>Mucoromycota</taxon>
        <taxon>Glomeromycotina</taxon>
        <taxon>Glomeromycetes</taxon>
        <taxon>Glomerales</taxon>
        <taxon>Glomeraceae</taxon>
        <taxon>Funneliformis</taxon>
    </lineage>
</organism>
<dbReference type="EMBL" id="CAMKVN010000435">
    <property type="protein sequence ID" value="CAI2167924.1"/>
    <property type="molecule type" value="Genomic_DNA"/>
</dbReference>
<evidence type="ECO:0000256" key="2">
    <source>
        <dbReference type="ARBA" id="ARBA00023253"/>
    </source>
</evidence>
<evidence type="ECO:0000256" key="3">
    <source>
        <dbReference type="ARBA" id="ARBA00023277"/>
    </source>
</evidence>
<dbReference type="PANTHER" id="PTHR36050">
    <property type="entry name" value="O-FUCOSYLTRANSFERASE 30"/>
    <property type="match status" value="1"/>
</dbReference>
<proteinExistence type="predicted"/>
<evidence type="ECO:0000256" key="5">
    <source>
        <dbReference type="SAM" id="Phobius"/>
    </source>
</evidence>
<comment type="caution">
    <text evidence="6">The sequence shown here is derived from an EMBL/GenBank/DDBJ whole genome shotgun (WGS) entry which is preliminary data.</text>
</comment>
<name>A0A9W4SFR9_9GLOM</name>
<dbReference type="PANTHER" id="PTHR36050:SF1">
    <property type="entry name" value="O-FUCOSYLTRANSFERASE 30"/>
    <property type="match status" value="1"/>
</dbReference>
<dbReference type="AlphaFoldDB" id="A0A9W4SFR9"/>
<evidence type="ECO:0000313" key="7">
    <source>
        <dbReference type="Proteomes" id="UP001153678"/>
    </source>
</evidence>
<evidence type="ECO:0000256" key="1">
    <source>
        <dbReference type="ARBA" id="ARBA00022679"/>
    </source>
</evidence>
<keyword evidence="3" id="KW-0119">Carbohydrate metabolism</keyword>
<feature type="region of interest" description="Disordered" evidence="4">
    <location>
        <begin position="822"/>
        <end position="847"/>
    </location>
</feature>
<dbReference type="CDD" id="cd11296">
    <property type="entry name" value="O-FucT_like"/>
    <property type="match status" value="1"/>
</dbReference>
<keyword evidence="2" id="KW-0294">Fucose metabolism</keyword>
<keyword evidence="1" id="KW-0808">Transferase</keyword>
<dbReference type="InterPro" id="IPR019378">
    <property type="entry name" value="GDP-Fuc_O-FucTrfase"/>
</dbReference>
<dbReference type="GO" id="GO:0016740">
    <property type="term" value="F:transferase activity"/>
    <property type="evidence" value="ECO:0007669"/>
    <property type="project" value="UniProtKB-KW"/>
</dbReference>
<keyword evidence="7" id="KW-1185">Reference proteome</keyword>
<dbReference type="Gene3D" id="3.40.50.11350">
    <property type="match status" value="2"/>
</dbReference>
<accession>A0A9W4SFR9</accession>
<protein>
    <submittedName>
        <fullName evidence="6">13019_t:CDS:1</fullName>
    </submittedName>
</protein>
<dbReference type="Gene3D" id="3.40.50.11340">
    <property type="match status" value="1"/>
</dbReference>
<dbReference type="Pfam" id="PF10250">
    <property type="entry name" value="O-FucT"/>
    <property type="match status" value="1"/>
</dbReference>
<keyword evidence="5" id="KW-0472">Membrane</keyword>
<keyword evidence="5" id="KW-1133">Transmembrane helix</keyword>
<dbReference type="OrthoDB" id="2020419at2759"/>
<evidence type="ECO:0000256" key="4">
    <source>
        <dbReference type="SAM" id="MobiDB-lite"/>
    </source>
</evidence>
<dbReference type="Proteomes" id="UP001153678">
    <property type="component" value="Unassembled WGS sequence"/>
</dbReference>